<reference evidence="2 3" key="2">
    <citation type="submission" date="2024-10" db="EMBL/GenBank/DDBJ databases">
        <authorList>
            <person name="Ryan C."/>
        </authorList>
    </citation>
    <scope>NUCLEOTIDE SEQUENCE [LARGE SCALE GENOMIC DNA]</scope>
</reference>
<feature type="compositionally biased region" description="Low complexity" evidence="1">
    <location>
        <begin position="1"/>
        <end position="10"/>
    </location>
</feature>
<accession>A0ABC9BIA4</accession>
<proteinExistence type="predicted"/>
<dbReference type="AlphaFoldDB" id="A0ABC9BIA4"/>
<keyword evidence="3" id="KW-1185">Reference proteome</keyword>
<dbReference type="PANTHER" id="PTHR35162">
    <property type="entry name" value="OS08G0516600 PROTEIN"/>
    <property type="match status" value="1"/>
</dbReference>
<sequence>MSSAAAAAAAGDVLPALPPIRTAAPSQASQAPASASAPEPACSSAASSSTAPAPDAESAALPAPWKGKEAEEEPESEAGGQDQAEEAEPTTPTSEGSRLRAPAECPPAPRKPSWAVPATPPAAKRKFPSSAAPSARRAFFPVARDLTTVFRALPPPKKRIRAG</sequence>
<evidence type="ECO:0000313" key="2">
    <source>
        <dbReference type="EMBL" id="CAL5001082.1"/>
    </source>
</evidence>
<reference evidence="3" key="1">
    <citation type="submission" date="2024-06" db="EMBL/GenBank/DDBJ databases">
        <authorList>
            <person name="Ryan C."/>
        </authorList>
    </citation>
    <scope>NUCLEOTIDE SEQUENCE [LARGE SCALE GENOMIC DNA]</scope>
</reference>
<dbReference type="InterPro" id="IPR053115">
    <property type="entry name" value="CDK_inhibitor"/>
</dbReference>
<dbReference type="PANTHER" id="PTHR35162:SF2">
    <property type="entry name" value="OS08G0516600 PROTEIN"/>
    <property type="match status" value="1"/>
</dbReference>
<feature type="compositionally biased region" description="Low complexity" evidence="1">
    <location>
        <begin position="23"/>
        <end position="65"/>
    </location>
</feature>
<dbReference type="EMBL" id="OZ075136">
    <property type="protein sequence ID" value="CAL5001082.1"/>
    <property type="molecule type" value="Genomic_DNA"/>
</dbReference>
<evidence type="ECO:0000313" key="3">
    <source>
        <dbReference type="Proteomes" id="UP001497457"/>
    </source>
</evidence>
<organism evidence="2 3">
    <name type="scientific">Urochloa decumbens</name>
    <dbReference type="NCBI Taxonomy" id="240449"/>
    <lineage>
        <taxon>Eukaryota</taxon>
        <taxon>Viridiplantae</taxon>
        <taxon>Streptophyta</taxon>
        <taxon>Embryophyta</taxon>
        <taxon>Tracheophyta</taxon>
        <taxon>Spermatophyta</taxon>
        <taxon>Magnoliopsida</taxon>
        <taxon>Liliopsida</taxon>
        <taxon>Poales</taxon>
        <taxon>Poaceae</taxon>
        <taxon>PACMAD clade</taxon>
        <taxon>Panicoideae</taxon>
        <taxon>Panicodae</taxon>
        <taxon>Paniceae</taxon>
        <taxon>Melinidinae</taxon>
        <taxon>Urochloa</taxon>
    </lineage>
</organism>
<name>A0ABC9BIA4_9POAL</name>
<evidence type="ECO:0000256" key="1">
    <source>
        <dbReference type="SAM" id="MobiDB-lite"/>
    </source>
</evidence>
<gene>
    <name evidence="2" type="ORF">URODEC1_LOCUS65195</name>
</gene>
<dbReference type="Proteomes" id="UP001497457">
    <property type="component" value="Chromosome 26rd"/>
</dbReference>
<protein>
    <submittedName>
        <fullName evidence="2">Uncharacterized protein</fullName>
    </submittedName>
</protein>
<feature type="region of interest" description="Disordered" evidence="1">
    <location>
        <begin position="1"/>
        <end position="134"/>
    </location>
</feature>